<gene>
    <name evidence="1 3" type="ORF">BDZ99DRAFT_571765</name>
</gene>
<reference evidence="1 3" key="1">
    <citation type="journal article" date="2020" name="Stud. Mycol.">
        <title>101 Dothideomycetes genomes: a test case for predicting lifestyles and emergence of pathogens.</title>
        <authorList>
            <person name="Haridas S."/>
            <person name="Albert R."/>
            <person name="Binder M."/>
            <person name="Bloem J."/>
            <person name="Labutti K."/>
            <person name="Salamov A."/>
            <person name="Andreopoulos B."/>
            <person name="Baker S."/>
            <person name="Barry K."/>
            <person name="Bills G."/>
            <person name="Bluhm B."/>
            <person name="Cannon C."/>
            <person name="Castanera R."/>
            <person name="Culley D."/>
            <person name="Daum C."/>
            <person name="Ezra D."/>
            <person name="Gonzalez J."/>
            <person name="Henrissat B."/>
            <person name="Kuo A."/>
            <person name="Liang C."/>
            <person name="Lipzen A."/>
            <person name="Lutzoni F."/>
            <person name="Magnuson J."/>
            <person name="Mondo S."/>
            <person name="Nolan M."/>
            <person name="Ohm R."/>
            <person name="Pangilinan J."/>
            <person name="Park H.-J."/>
            <person name="Ramirez L."/>
            <person name="Alfaro M."/>
            <person name="Sun H."/>
            <person name="Tritt A."/>
            <person name="Yoshinaga Y."/>
            <person name="Zwiers L.-H."/>
            <person name="Turgeon B."/>
            <person name="Goodwin S."/>
            <person name="Spatafora J."/>
            <person name="Crous P."/>
            <person name="Grigoriev I."/>
        </authorList>
    </citation>
    <scope>NUCLEOTIDE SEQUENCE</scope>
    <source>
        <strain evidence="1 3">CBS 304.34</strain>
    </source>
</reference>
<dbReference type="OrthoDB" id="3795850at2759"/>
<dbReference type="RefSeq" id="XP_033575873.1">
    <property type="nucleotide sequence ID" value="XM_033728129.1"/>
</dbReference>
<dbReference type="GeneID" id="54469022"/>
<evidence type="ECO:0000313" key="3">
    <source>
        <dbReference type="RefSeq" id="XP_033575873.1"/>
    </source>
</evidence>
<accession>A0A6A6YK33</accession>
<reference evidence="3" key="2">
    <citation type="submission" date="2020-04" db="EMBL/GenBank/DDBJ databases">
        <authorList>
            <consortium name="NCBI Genome Project"/>
        </authorList>
    </citation>
    <scope>NUCLEOTIDE SEQUENCE</scope>
    <source>
        <strain evidence="3">CBS 304.34</strain>
    </source>
</reference>
<dbReference type="EMBL" id="MU003702">
    <property type="protein sequence ID" value="KAF2808909.1"/>
    <property type="molecule type" value="Genomic_DNA"/>
</dbReference>
<evidence type="ECO:0000313" key="2">
    <source>
        <dbReference type="Proteomes" id="UP000504636"/>
    </source>
</evidence>
<keyword evidence="2" id="KW-1185">Reference proteome</keyword>
<name>A0A6A6YK33_9PEZI</name>
<reference evidence="3" key="3">
    <citation type="submission" date="2025-04" db="UniProtKB">
        <authorList>
            <consortium name="RefSeq"/>
        </authorList>
    </citation>
    <scope>IDENTIFICATION</scope>
    <source>
        <strain evidence="3">CBS 304.34</strain>
    </source>
</reference>
<dbReference type="AlphaFoldDB" id="A0A6A6YK33"/>
<sequence length="384" mass="43773">MNAYDPVFSSRTSTGITWGMPVSIVTLGASLDRFAKLLPQLQTLRLCHRYGKGDDVHLTKLPNELLDMVINELCHVEALTTLPEWERELKCFEGNCTAMSHFEGHDGLDPNDLLLQYFEHEDPSLLPDDVKKMRLHEALLAYQWHPPTSVRESHPHYRRKMQWKRRLTQYDPSTWPVIQLGFSKYDQILKTHFGLEAFIAHRKVPDELRSTFPRAGWDSSCNTTVCYLTLTEGTIKQDADDDGFLAEEPVSSPSGWKKYSNSSFMTCYMDPDLLKLTNNQKLRFKHVQSVLGIGPQLHITRLTRNKSGEGGGQSDESALEAAKTKLNDAINRLKASRVHGARHAADAVLEEIENVLLPEVSALMEWPKLLNIAKTTFDLRVRRY</sequence>
<evidence type="ECO:0000313" key="1">
    <source>
        <dbReference type="EMBL" id="KAF2808909.1"/>
    </source>
</evidence>
<organism evidence="1">
    <name type="scientific">Mytilinidion resinicola</name>
    <dbReference type="NCBI Taxonomy" id="574789"/>
    <lineage>
        <taxon>Eukaryota</taxon>
        <taxon>Fungi</taxon>
        <taxon>Dikarya</taxon>
        <taxon>Ascomycota</taxon>
        <taxon>Pezizomycotina</taxon>
        <taxon>Dothideomycetes</taxon>
        <taxon>Pleosporomycetidae</taxon>
        <taxon>Mytilinidiales</taxon>
        <taxon>Mytilinidiaceae</taxon>
        <taxon>Mytilinidion</taxon>
    </lineage>
</organism>
<dbReference type="Proteomes" id="UP000504636">
    <property type="component" value="Unplaced"/>
</dbReference>
<proteinExistence type="predicted"/>
<protein>
    <submittedName>
        <fullName evidence="1 3">Uncharacterized protein</fullName>
    </submittedName>
</protein>